<keyword evidence="4" id="KW-0411">Iron-sulfur</keyword>
<dbReference type="SFLD" id="SFLDS00029">
    <property type="entry name" value="Radical_SAM"/>
    <property type="match status" value="1"/>
</dbReference>
<keyword evidence="3" id="KW-0408">Iron</keyword>
<gene>
    <name evidence="6" type="ORF">GCM10009726_10330</name>
</gene>
<protein>
    <recommendedName>
        <fullName evidence="5">Radical SAM core domain-containing protein</fullName>
    </recommendedName>
</protein>
<name>A0ABN2WZ58_9ACTN</name>
<dbReference type="InterPro" id="IPR058240">
    <property type="entry name" value="rSAM_sf"/>
</dbReference>
<reference evidence="6 7" key="1">
    <citation type="journal article" date="2019" name="Int. J. Syst. Evol. Microbiol.">
        <title>The Global Catalogue of Microorganisms (GCM) 10K type strain sequencing project: providing services to taxonomists for standard genome sequencing and annotation.</title>
        <authorList>
            <consortium name="The Broad Institute Genomics Platform"/>
            <consortium name="The Broad Institute Genome Sequencing Center for Infectious Disease"/>
            <person name="Wu L."/>
            <person name="Ma J."/>
        </authorList>
    </citation>
    <scope>NUCLEOTIDE SEQUENCE [LARGE SCALE GENOMIC DNA]</scope>
    <source>
        <strain evidence="6 7">JCM 13813</strain>
    </source>
</reference>
<dbReference type="PANTHER" id="PTHR11228:SF7">
    <property type="entry name" value="PQQA PEPTIDE CYCLASE"/>
    <property type="match status" value="1"/>
</dbReference>
<dbReference type="CDD" id="cd01335">
    <property type="entry name" value="Radical_SAM"/>
    <property type="match status" value="1"/>
</dbReference>
<feature type="domain" description="Radical SAM core" evidence="5">
    <location>
        <begin position="34"/>
        <end position="258"/>
    </location>
</feature>
<accession>A0ABN2WZ58</accession>
<dbReference type="RefSeq" id="WP_231250143.1">
    <property type="nucleotide sequence ID" value="NZ_BAAAMQ010000009.1"/>
</dbReference>
<dbReference type="Proteomes" id="UP001501161">
    <property type="component" value="Unassembled WGS sequence"/>
</dbReference>
<evidence type="ECO:0000256" key="4">
    <source>
        <dbReference type="ARBA" id="ARBA00023014"/>
    </source>
</evidence>
<proteinExistence type="predicted"/>
<dbReference type="Pfam" id="PF04055">
    <property type="entry name" value="Radical_SAM"/>
    <property type="match status" value="1"/>
</dbReference>
<evidence type="ECO:0000256" key="1">
    <source>
        <dbReference type="ARBA" id="ARBA00022691"/>
    </source>
</evidence>
<keyword evidence="7" id="KW-1185">Reference proteome</keyword>
<evidence type="ECO:0000259" key="5">
    <source>
        <dbReference type="PROSITE" id="PS51918"/>
    </source>
</evidence>
<evidence type="ECO:0000256" key="2">
    <source>
        <dbReference type="ARBA" id="ARBA00022723"/>
    </source>
</evidence>
<dbReference type="EMBL" id="BAAAMQ010000009">
    <property type="protein sequence ID" value="GAA2100433.1"/>
    <property type="molecule type" value="Genomic_DNA"/>
</dbReference>
<dbReference type="SFLD" id="SFLDG01067">
    <property type="entry name" value="SPASM/twitch_domain_containing"/>
    <property type="match status" value="1"/>
</dbReference>
<dbReference type="PROSITE" id="PS51918">
    <property type="entry name" value="RADICAL_SAM"/>
    <property type="match status" value="1"/>
</dbReference>
<dbReference type="InterPro" id="IPR007197">
    <property type="entry name" value="rSAM"/>
</dbReference>
<evidence type="ECO:0000313" key="6">
    <source>
        <dbReference type="EMBL" id="GAA2100433.1"/>
    </source>
</evidence>
<dbReference type="Gene3D" id="3.20.20.70">
    <property type="entry name" value="Aldolase class I"/>
    <property type="match status" value="1"/>
</dbReference>
<sequence>MKIRLGPDGMHVFDRRTGLNVLLDEIEPPKRAWATAPRQVSVAVTNACDLACSYCYAPKHRAVLEKSDVFRWMDELDQAGALGVGFGGGEPTLYRHLPEVCAHAAEKTDLAVTMTTHGLRWNADLISRLRGTVNFVRVSVDGVGSTYERLRGRSFTQLRAALDAIAGDFRWGINTVINQDTIGDLDALVAVAAEHGASEFLLLPEQPTGGTTGAGEETLRVLQEWVAAYTGPVPLATSAQAELGVSTADALPREVGLRSYAHIDASGTARASSYAARGVRIGEDGVIAALEQLAQVEAA</sequence>
<organism evidence="6 7">
    <name type="scientific">Nocardioides furvisabuli</name>
    <dbReference type="NCBI Taxonomy" id="375542"/>
    <lineage>
        <taxon>Bacteria</taxon>
        <taxon>Bacillati</taxon>
        <taxon>Actinomycetota</taxon>
        <taxon>Actinomycetes</taxon>
        <taxon>Propionibacteriales</taxon>
        <taxon>Nocardioidaceae</taxon>
        <taxon>Nocardioides</taxon>
    </lineage>
</organism>
<dbReference type="SUPFAM" id="SSF102114">
    <property type="entry name" value="Radical SAM enzymes"/>
    <property type="match status" value="1"/>
</dbReference>
<evidence type="ECO:0000256" key="3">
    <source>
        <dbReference type="ARBA" id="ARBA00023004"/>
    </source>
</evidence>
<dbReference type="PANTHER" id="PTHR11228">
    <property type="entry name" value="RADICAL SAM DOMAIN PROTEIN"/>
    <property type="match status" value="1"/>
</dbReference>
<dbReference type="InterPro" id="IPR013785">
    <property type="entry name" value="Aldolase_TIM"/>
</dbReference>
<dbReference type="InterPro" id="IPR050377">
    <property type="entry name" value="Radical_SAM_PqqE_MftC-like"/>
</dbReference>
<comment type="caution">
    <text evidence="6">The sequence shown here is derived from an EMBL/GenBank/DDBJ whole genome shotgun (WGS) entry which is preliminary data.</text>
</comment>
<keyword evidence="2" id="KW-0479">Metal-binding</keyword>
<keyword evidence="1" id="KW-0949">S-adenosyl-L-methionine</keyword>
<evidence type="ECO:0000313" key="7">
    <source>
        <dbReference type="Proteomes" id="UP001501161"/>
    </source>
</evidence>